<dbReference type="AlphaFoldDB" id="A0A5B9QZ64"/>
<dbReference type="PANTHER" id="PTHR31157">
    <property type="entry name" value="SCP DOMAIN-CONTAINING PROTEIN"/>
    <property type="match status" value="1"/>
</dbReference>
<sequence length="255" mass="28020" precursor="true">MPINCLSMRPVPISRVLLLPLMICVCLLGSYGAAAEQAASDVDLDEVESAIVKQTNAFRERNELDGVVNNQHLTKAATEFAEFMAKSGKYGHRADGRTPAERAKAAGYEYCVVRENIAYRTNTGEVTVESLLDVFVQGWIDSPPHRENMLADYVTHTGVAVATTDGITYYAVQLFGRDKSAAFEIEISNRSEQAEVVIVAANDSEDEIELPPRGIVRMKRCFPTTVRLEGDDAGQTYSESVRLVIEDQQLQAASP</sequence>
<gene>
    <name evidence="3" type="ORF">UC8_52050</name>
</gene>
<accession>A0A5B9QZ64</accession>
<protein>
    <submittedName>
        <fullName evidence="3">Cysteine-rich secretory protein family protein</fullName>
    </submittedName>
</protein>
<evidence type="ECO:0000313" key="3">
    <source>
        <dbReference type="EMBL" id="QEG43160.1"/>
    </source>
</evidence>
<keyword evidence="1" id="KW-0732">Signal</keyword>
<dbReference type="InterPro" id="IPR035940">
    <property type="entry name" value="CAP_sf"/>
</dbReference>
<dbReference type="Proteomes" id="UP000325286">
    <property type="component" value="Chromosome"/>
</dbReference>
<dbReference type="KEGG" id="rul:UC8_52050"/>
<evidence type="ECO:0000256" key="1">
    <source>
        <dbReference type="SAM" id="SignalP"/>
    </source>
</evidence>
<organism evidence="3 4">
    <name type="scientific">Roseimaritima ulvae</name>
    <dbReference type="NCBI Taxonomy" id="980254"/>
    <lineage>
        <taxon>Bacteria</taxon>
        <taxon>Pseudomonadati</taxon>
        <taxon>Planctomycetota</taxon>
        <taxon>Planctomycetia</taxon>
        <taxon>Pirellulales</taxon>
        <taxon>Pirellulaceae</taxon>
        <taxon>Roseimaritima</taxon>
    </lineage>
</organism>
<dbReference type="Pfam" id="PF00188">
    <property type="entry name" value="CAP"/>
    <property type="match status" value="1"/>
</dbReference>
<evidence type="ECO:0000313" key="4">
    <source>
        <dbReference type="Proteomes" id="UP000325286"/>
    </source>
</evidence>
<dbReference type="EMBL" id="CP042914">
    <property type="protein sequence ID" value="QEG43160.1"/>
    <property type="molecule type" value="Genomic_DNA"/>
</dbReference>
<dbReference type="InterPro" id="IPR014044">
    <property type="entry name" value="CAP_dom"/>
</dbReference>
<dbReference type="Gene3D" id="3.40.33.10">
    <property type="entry name" value="CAP"/>
    <property type="match status" value="1"/>
</dbReference>
<name>A0A5B9QZ64_9BACT</name>
<dbReference type="CDD" id="cd05379">
    <property type="entry name" value="CAP_bacterial"/>
    <property type="match status" value="1"/>
</dbReference>
<proteinExistence type="predicted"/>
<keyword evidence="4" id="KW-1185">Reference proteome</keyword>
<dbReference type="PANTHER" id="PTHR31157:SF1">
    <property type="entry name" value="SCP DOMAIN-CONTAINING PROTEIN"/>
    <property type="match status" value="1"/>
</dbReference>
<dbReference type="SUPFAM" id="SSF55797">
    <property type="entry name" value="PR-1-like"/>
    <property type="match status" value="1"/>
</dbReference>
<feature type="chain" id="PRO_5023122224" evidence="1">
    <location>
        <begin position="36"/>
        <end position="255"/>
    </location>
</feature>
<feature type="signal peptide" evidence="1">
    <location>
        <begin position="1"/>
        <end position="35"/>
    </location>
</feature>
<reference evidence="3 4" key="1">
    <citation type="submission" date="2019-08" db="EMBL/GenBank/DDBJ databases">
        <title>Deep-cultivation of Planctomycetes and their phenomic and genomic characterization uncovers novel biology.</title>
        <authorList>
            <person name="Wiegand S."/>
            <person name="Jogler M."/>
            <person name="Boedeker C."/>
            <person name="Pinto D."/>
            <person name="Vollmers J."/>
            <person name="Rivas-Marin E."/>
            <person name="Kohn T."/>
            <person name="Peeters S.H."/>
            <person name="Heuer A."/>
            <person name="Rast P."/>
            <person name="Oberbeckmann S."/>
            <person name="Bunk B."/>
            <person name="Jeske O."/>
            <person name="Meyerdierks A."/>
            <person name="Storesund J.E."/>
            <person name="Kallscheuer N."/>
            <person name="Luecker S."/>
            <person name="Lage O.M."/>
            <person name="Pohl T."/>
            <person name="Merkel B.J."/>
            <person name="Hornburger P."/>
            <person name="Mueller R.-W."/>
            <person name="Bruemmer F."/>
            <person name="Labrenz M."/>
            <person name="Spormann A.M."/>
            <person name="Op den Camp H."/>
            <person name="Overmann J."/>
            <person name="Amann R."/>
            <person name="Jetten M.S.M."/>
            <person name="Mascher T."/>
            <person name="Medema M.H."/>
            <person name="Devos D.P."/>
            <person name="Kaster A.-K."/>
            <person name="Ovreas L."/>
            <person name="Rohde M."/>
            <person name="Galperin M.Y."/>
            <person name="Jogler C."/>
        </authorList>
    </citation>
    <scope>NUCLEOTIDE SEQUENCE [LARGE SCALE GENOMIC DNA]</scope>
    <source>
        <strain evidence="3 4">UC8</strain>
    </source>
</reference>
<feature type="domain" description="SCP" evidence="2">
    <location>
        <begin position="54"/>
        <end position="175"/>
    </location>
</feature>
<evidence type="ECO:0000259" key="2">
    <source>
        <dbReference type="Pfam" id="PF00188"/>
    </source>
</evidence>